<dbReference type="InterPro" id="IPR010982">
    <property type="entry name" value="Lambda_DNA-bd_dom_sf"/>
</dbReference>
<reference evidence="2 3" key="1">
    <citation type="journal article" date="2021" name="Angew. Chem. Int. Ed. Engl.">
        <title>A novel family of nonribosomal peptides modulate collective behavior in Pseudovibrio bacteria isolated from marine sponges.</title>
        <authorList>
            <person name="Ioca L.P."/>
            <person name="Dai Y."/>
            <person name="Kunakom S."/>
            <person name="Diaz-Espinosa J."/>
            <person name="Krunic A."/>
            <person name="Crnkovic C.M."/>
            <person name="Orjala J."/>
            <person name="Sanchez L.M."/>
            <person name="Ferreira A.G."/>
            <person name="Berlinck R.G.S."/>
            <person name="Eustaquio A.S."/>
        </authorList>
    </citation>
    <scope>NUCLEOTIDE SEQUENCE [LARGE SCALE GENOMIC DNA]</scope>
    <source>
        <strain evidence="2 3">Ab134</strain>
    </source>
</reference>
<evidence type="ECO:0000313" key="2">
    <source>
        <dbReference type="EMBL" id="QUS54304.1"/>
    </source>
</evidence>
<protein>
    <submittedName>
        <fullName evidence="2">Helix-turn-helix transcriptional regulator</fullName>
    </submittedName>
</protein>
<accession>A0ABX8AGY7</accession>
<gene>
    <name evidence="2" type="ORF">KGB56_12925</name>
</gene>
<feature type="domain" description="HTH cro/C1-type" evidence="1">
    <location>
        <begin position="23"/>
        <end position="62"/>
    </location>
</feature>
<sequence length="147" mass="16513">MKPNERLRTARFNAGFKTASAAARSLGVNVSTYSSHENGSRSFGQEEATHYARRFKTSPQFLLFGEDPILTDTKPNAENLTHSLLGEIVNDPNRPQTDKLDLELFLQSFEEGIRLEEQILEGRGSIRDLSIIVENIYNAAKTKNTNK</sequence>
<evidence type="ECO:0000259" key="1">
    <source>
        <dbReference type="PROSITE" id="PS50943"/>
    </source>
</evidence>
<dbReference type="RefSeq" id="WP_075697020.1">
    <property type="nucleotide sequence ID" value="NZ_CP074126.1"/>
</dbReference>
<dbReference type="InterPro" id="IPR001387">
    <property type="entry name" value="Cro/C1-type_HTH"/>
</dbReference>
<dbReference type="PROSITE" id="PS50943">
    <property type="entry name" value="HTH_CROC1"/>
    <property type="match status" value="1"/>
</dbReference>
<evidence type="ECO:0000313" key="3">
    <source>
        <dbReference type="Proteomes" id="UP000680706"/>
    </source>
</evidence>
<dbReference type="Gene3D" id="1.10.260.40">
    <property type="entry name" value="lambda repressor-like DNA-binding domains"/>
    <property type="match status" value="1"/>
</dbReference>
<dbReference type="EMBL" id="CP074126">
    <property type="protein sequence ID" value="QUS54304.1"/>
    <property type="molecule type" value="Genomic_DNA"/>
</dbReference>
<keyword evidence="3" id="KW-1185">Reference proteome</keyword>
<dbReference type="SUPFAM" id="SSF47413">
    <property type="entry name" value="lambda repressor-like DNA-binding domains"/>
    <property type="match status" value="1"/>
</dbReference>
<dbReference type="Proteomes" id="UP000680706">
    <property type="component" value="Chromosome"/>
</dbReference>
<dbReference type="CDD" id="cd00093">
    <property type="entry name" value="HTH_XRE"/>
    <property type="match status" value="1"/>
</dbReference>
<proteinExistence type="predicted"/>
<name>A0ABX8AGY7_9HYPH</name>
<organism evidence="2 3">
    <name type="scientific">Pseudovibrio brasiliensis</name>
    <dbReference type="NCBI Taxonomy" id="1898042"/>
    <lineage>
        <taxon>Bacteria</taxon>
        <taxon>Pseudomonadati</taxon>
        <taxon>Pseudomonadota</taxon>
        <taxon>Alphaproteobacteria</taxon>
        <taxon>Hyphomicrobiales</taxon>
        <taxon>Stappiaceae</taxon>
        <taxon>Pseudovibrio</taxon>
    </lineage>
</organism>